<organism evidence="1 2">
    <name type="scientific">Chiloscyllium punctatum</name>
    <name type="common">Brownbanded bambooshark</name>
    <name type="synonym">Hemiscyllium punctatum</name>
    <dbReference type="NCBI Taxonomy" id="137246"/>
    <lineage>
        <taxon>Eukaryota</taxon>
        <taxon>Metazoa</taxon>
        <taxon>Chordata</taxon>
        <taxon>Craniata</taxon>
        <taxon>Vertebrata</taxon>
        <taxon>Chondrichthyes</taxon>
        <taxon>Elasmobranchii</taxon>
        <taxon>Galeomorphii</taxon>
        <taxon>Galeoidea</taxon>
        <taxon>Orectolobiformes</taxon>
        <taxon>Hemiscylliidae</taxon>
        <taxon>Chiloscyllium</taxon>
    </lineage>
</organism>
<accession>A0A401SDI9</accession>
<name>A0A401SDI9_CHIPU</name>
<evidence type="ECO:0000313" key="1">
    <source>
        <dbReference type="EMBL" id="GCC28458.1"/>
    </source>
</evidence>
<dbReference type="EMBL" id="BEZZ01000207">
    <property type="protein sequence ID" value="GCC28458.1"/>
    <property type="molecule type" value="Genomic_DNA"/>
</dbReference>
<proteinExistence type="predicted"/>
<dbReference type="Proteomes" id="UP000287033">
    <property type="component" value="Unassembled WGS sequence"/>
</dbReference>
<dbReference type="AlphaFoldDB" id="A0A401SDI9"/>
<evidence type="ECO:0000313" key="2">
    <source>
        <dbReference type="Proteomes" id="UP000287033"/>
    </source>
</evidence>
<comment type="caution">
    <text evidence="1">The sequence shown here is derived from an EMBL/GenBank/DDBJ whole genome shotgun (WGS) entry which is preliminary data.</text>
</comment>
<reference evidence="1 2" key="1">
    <citation type="journal article" date="2018" name="Nat. Ecol. Evol.">
        <title>Shark genomes provide insights into elasmobranch evolution and the origin of vertebrates.</title>
        <authorList>
            <person name="Hara Y"/>
            <person name="Yamaguchi K"/>
            <person name="Onimaru K"/>
            <person name="Kadota M"/>
            <person name="Koyanagi M"/>
            <person name="Keeley SD"/>
            <person name="Tatsumi K"/>
            <person name="Tanaka K"/>
            <person name="Motone F"/>
            <person name="Kageyama Y"/>
            <person name="Nozu R"/>
            <person name="Adachi N"/>
            <person name="Nishimura O"/>
            <person name="Nakagawa R"/>
            <person name="Tanegashima C"/>
            <person name="Kiyatake I"/>
            <person name="Matsumoto R"/>
            <person name="Murakumo K"/>
            <person name="Nishida K"/>
            <person name="Terakita A"/>
            <person name="Kuratani S"/>
            <person name="Sato K"/>
            <person name="Hyodo S Kuraku.S."/>
        </authorList>
    </citation>
    <scope>NUCLEOTIDE SEQUENCE [LARGE SCALE GENOMIC DNA]</scope>
</reference>
<gene>
    <name evidence="1" type="ORF">chiPu_0006888</name>
</gene>
<keyword evidence="2" id="KW-1185">Reference proteome</keyword>
<protein>
    <submittedName>
        <fullName evidence="1">Uncharacterized protein</fullName>
    </submittedName>
</protein>
<sequence length="76" mass="8708">MGDIASTSIVGQETGYLIDQKLPKLHIPLCRTTELLLVTCQTGTDNIEGYSNYKYISKPRNNMNLHWLARNLQREK</sequence>